<dbReference type="AlphaFoldDB" id="A5MYK9"/>
<accession>A5MYK9</accession>
<dbReference type="KEGG" id="ckl:CKL_1943"/>
<keyword evidence="3" id="KW-1185">Reference proteome</keyword>
<dbReference type="KEGG" id="ckl:CKL_1843"/>
<dbReference type="EMBL" id="CP000673">
    <property type="protein sequence ID" value="EDK33885.1"/>
    <property type="molecule type" value="Genomic_DNA"/>
</dbReference>
<dbReference type="EMBL" id="CP000673">
    <property type="protein sequence ID" value="EDK33955.1"/>
    <property type="molecule type" value="Genomic_DNA"/>
</dbReference>
<evidence type="ECO:0000313" key="3">
    <source>
        <dbReference type="Proteomes" id="UP000002411"/>
    </source>
</evidence>
<name>A5MYK9_CLOK5</name>
<evidence type="ECO:0000313" key="2">
    <source>
        <dbReference type="EMBL" id="EDK33955.1"/>
    </source>
</evidence>
<dbReference type="HOGENOM" id="CLU_2804864_0_0_9"/>
<evidence type="ECO:0000313" key="1">
    <source>
        <dbReference type="EMBL" id="EDK33885.1"/>
    </source>
</evidence>
<proteinExistence type="predicted"/>
<reference evidence="2 3" key="1">
    <citation type="journal article" date="2008" name="Proc. Natl. Acad. Sci. U.S.A.">
        <title>The genome of Clostridium kluyveri, a strict anaerobe with unique metabolic features.</title>
        <authorList>
            <person name="Seedorf H."/>
            <person name="Fricke W.F."/>
            <person name="Veith B."/>
            <person name="Brueggemann H."/>
            <person name="Liesegang H."/>
            <person name="Strittmatter A."/>
            <person name="Miethke M."/>
            <person name="Buckel W."/>
            <person name="Hinderberger J."/>
            <person name="Li F."/>
            <person name="Hagemeier C."/>
            <person name="Thauer R.K."/>
            <person name="Gottschalk G."/>
        </authorList>
    </citation>
    <scope>NUCLEOTIDE SEQUENCE [LARGE SCALE GENOMIC DNA]</scope>
    <source>
        <strain evidence="3">ATCC 8527 / DSM 555 / NCIMB 10680</strain>
        <strain evidence="2">DSM 555</strain>
    </source>
</reference>
<gene>
    <name evidence="1" type="ordered locus">CKL_1843</name>
    <name evidence="2" type="ordered locus">CKL_1943</name>
</gene>
<organism evidence="2 3">
    <name type="scientific">Clostridium kluyveri (strain ATCC 8527 / DSM 555 / NBRC 12016 / NCIMB 10680 / K1)</name>
    <dbReference type="NCBI Taxonomy" id="431943"/>
    <lineage>
        <taxon>Bacteria</taxon>
        <taxon>Bacillati</taxon>
        <taxon>Bacillota</taxon>
        <taxon>Clostridia</taxon>
        <taxon>Eubacteriales</taxon>
        <taxon>Clostridiaceae</taxon>
        <taxon>Clostridium</taxon>
    </lineage>
</organism>
<sequence>MKFIFRKFGIAILTDYCSFIFKIICINIKTFATLASKFNFHHHYHLPFKVIILQINTKPLEDNGIRR</sequence>
<dbReference type="Proteomes" id="UP000002411">
    <property type="component" value="Chromosome"/>
</dbReference>
<dbReference type="STRING" id="431943.CKL_1843"/>
<protein>
    <submittedName>
        <fullName evidence="2">Uncharacterized protein</fullName>
    </submittedName>
</protein>